<proteinExistence type="inferred from homology"/>
<dbReference type="PROSITE" id="PS51257">
    <property type="entry name" value="PROKAR_LIPOPROTEIN"/>
    <property type="match status" value="1"/>
</dbReference>
<evidence type="ECO:0000256" key="2">
    <source>
        <dbReference type="ARBA" id="ARBA00008814"/>
    </source>
</evidence>
<dbReference type="CDD" id="cd01146">
    <property type="entry name" value="FhuD"/>
    <property type="match status" value="1"/>
</dbReference>
<dbReference type="GO" id="GO:1901678">
    <property type="term" value="P:iron coordination entity transport"/>
    <property type="evidence" value="ECO:0007669"/>
    <property type="project" value="UniProtKB-ARBA"/>
</dbReference>
<dbReference type="GO" id="GO:0030288">
    <property type="term" value="C:outer membrane-bounded periplasmic space"/>
    <property type="evidence" value="ECO:0007669"/>
    <property type="project" value="TreeGrafter"/>
</dbReference>
<dbReference type="PANTHER" id="PTHR30532:SF24">
    <property type="entry name" value="FERRIC ENTEROBACTIN-BINDING PERIPLASMIC PROTEIN FEPB"/>
    <property type="match status" value="1"/>
</dbReference>
<evidence type="ECO:0000313" key="8">
    <source>
        <dbReference type="Proteomes" id="UP000094426"/>
    </source>
</evidence>
<evidence type="ECO:0000256" key="5">
    <source>
        <dbReference type="SAM" id="SignalP"/>
    </source>
</evidence>
<evidence type="ECO:0000256" key="4">
    <source>
        <dbReference type="ARBA" id="ARBA00022729"/>
    </source>
</evidence>
<reference evidence="7 8" key="1">
    <citation type="submission" date="2015-11" db="EMBL/GenBank/DDBJ databases">
        <authorList>
            <person name="Zhang Y."/>
            <person name="Guo Z."/>
        </authorList>
    </citation>
    <scope>NUCLEOTIDE SEQUENCE [LARGE SCALE GENOMIC DNA]</scope>
    <source>
        <strain evidence="8">gdw1</strain>
    </source>
</reference>
<sequence length="352" mass="36894">MMPLSARTGRRRSRLVLIATAVAASAALALAGCSAGAPGDQRSSSADAGAVTVTVGSALGKTTIDAQPKRVATWGWGAQDVVLALGIVPVAMPKFAYGGDKDGVLPWDAEKIAALGGKTPQLLDADTGEVPFEEFVKAKPDVILAPYSGMTQVEFDKLSKIAPVVAYPGKPWATSWRDQTAIVGKALGLSAEATALVAKTEHSVRDLSGEHPAIKDRTFFYAAANEPGVLNVYRAEDPCVKLLNDLGMKNSPSVVALDFHKGDASFFFPVSCENLSAIDTDLLVMYFDSQTSVDAFTADPLVAAMPTVKEGRFAPIVGEPFVAATSAPSVLSIPWMLGKYVPQLAAAAEKVK</sequence>
<dbReference type="RefSeq" id="WP_011186473.1">
    <property type="nucleotide sequence ID" value="NZ_LNZG01000008.1"/>
</dbReference>
<evidence type="ECO:0000256" key="1">
    <source>
        <dbReference type="ARBA" id="ARBA00004196"/>
    </source>
</evidence>
<feature type="chain" id="PRO_5039671085" evidence="5">
    <location>
        <begin position="32"/>
        <end position="352"/>
    </location>
</feature>
<dbReference type="Proteomes" id="UP000094426">
    <property type="component" value="Unassembled WGS sequence"/>
</dbReference>
<organism evidence="7 8">
    <name type="scientific">Leifsonia xyli subsp. xyli</name>
    <dbReference type="NCBI Taxonomy" id="59736"/>
    <lineage>
        <taxon>Bacteria</taxon>
        <taxon>Bacillati</taxon>
        <taxon>Actinomycetota</taxon>
        <taxon>Actinomycetes</taxon>
        <taxon>Micrococcales</taxon>
        <taxon>Microbacteriaceae</taxon>
        <taxon>Leifsonia</taxon>
    </lineage>
</organism>
<protein>
    <submittedName>
        <fullName evidence="7">Iron ABC transporter substrate-binding protein</fullName>
    </submittedName>
</protein>
<name>A0A1E2SLR0_LEIXY</name>
<keyword evidence="3" id="KW-0813">Transport</keyword>
<dbReference type="OMA" id="ATVNWAN"/>
<comment type="similarity">
    <text evidence="2">Belongs to the bacterial solute-binding protein 8 family.</text>
</comment>
<evidence type="ECO:0000313" key="7">
    <source>
        <dbReference type="EMBL" id="ODA90660.1"/>
    </source>
</evidence>
<feature type="signal peptide" evidence="5">
    <location>
        <begin position="1"/>
        <end position="31"/>
    </location>
</feature>
<evidence type="ECO:0000259" key="6">
    <source>
        <dbReference type="PROSITE" id="PS50983"/>
    </source>
</evidence>
<evidence type="ECO:0000256" key="3">
    <source>
        <dbReference type="ARBA" id="ARBA00022448"/>
    </source>
</evidence>
<feature type="domain" description="Fe/B12 periplasmic-binding" evidence="6">
    <location>
        <begin position="70"/>
        <end position="348"/>
    </location>
</feature>
<dbReference type="Gene3D" id="3.40.50.1980">
    <property type="entry name" value="Nitrogenase molybdenum iron protein domain"/>
    <property type="match status" value="2"/>
</dbReference>
<dbReference type="OrthoDB" id="1846031at2"/>
<accession>A0A1E2SLR0</accession>
<dbReference type="PANTHER" id="PTHR30532">
    <property type="entry name" value="IRON III DICITRATE-BINDING PERIPLASMIC PROTEIN"/>
    <property type="match status" value="1"/>
</dbReference>
<dbReference type="InterPro" id="IPR002491">
    <property type="entry name" value="ABC_transptr_periplasmic_BD"/>
</dbReference>
<comment type="subcellular location">
    <subcellularLocation>
        <location evidence="1">Cell envelope</location>
    </subcellularLocation>
</comment>
<comment type="caution">
    <text evidence="7">The sequence shown here is derived from an EMBL/GenBank/DDBJ whole genome shotgun (WGS) entry which is preliminary data.</text>
</comment>
<dbReference type="PROSITE" id="PS50983">
    <property type="entry name" value="FE_B12_PBP"/>
    <property type="match status" value="1"/>
</dbReference>
<dbReference type="EMBL" id="LNZG01000008">
    <property type="protein sequence ID" value="ODA90660.1"/>
    <property type="molecule type" value="Genomic_DNA"/>
</dbReference>
<dbReference type="Pfam" id="PF01497">
    <property type="entry name" value="Peripla_BP_2"/>
    <property type="match status" value="1"/>
</dbReference>
<keyword evidence="4 5" id="KW-0732">Signal</keyword>
<dbReference type="InterPro" id="IPR051313">
    <property type="entry name" value="Bact_iron-sidero_bind"/>
</dbReference>
<dbReference type="SUPFAM" id="SSF53807">
    <property type="entry name" value="Helical backbone' metal receptor"/>
    <property type="match status" value="1"/>
</dbReference>
<dbReference type="AlphaFoldDB" id="A0A1E2SLR0"/>
<gene>
    <name evidence="7" type="ORF">ATY41_08950</name>
</gene>